<sequence>MLSWVVVVLGRYACHYSYDGRPRGKSLVAPCHHSTRYLGVPVTKCYGKRARLFQNIYCSKESNETKRAGKLFLPNVRYYLMKNASSSVFPQLPLKGKPTDEVLGSTKKVLLDQRGVVYAQRSTLNAEKEHIPALDSHSDGSTKSSFGILSVDTDLNVTPTSSWLPQAPVASLCTTKKGVVLGVLQSADDEEYIPVLWMASTGTCIENTECFLVGISLIDLKRFQEGILDQLVDLFAAQFQVEAKNLRVLVGMTPSMRFPRVSGKQILDLLDSDRYKLSRQFQIVHMVGKKHTEQLVVSKKRNNVHKLVLARKTYGSIQWKVDISRLVVERLKYLGTVVLNSTFPVSLVDNNIHSEQGIESNKQTEIQLTETFTTKNILSAAISIPPCDKECNNNDENNNN</sequence>
<accession>A0AAV9IJY4</accession>
<comment type="caution">
    <text evidence="1">The sequence shown here is derived from an EMBL/GenBank/DDBJ whole genome shotgun (WGS) entry which is preliminary data.</text>
</comment>
<evidence type="ECO:0000313" key="1">
    <source>
        <dbReference type="EMBL" id="KAK4527757.1"/>
    </source>
</evidence>
<reference evidence="1 2" key="1">
    <citation type="submission" date="2022-07" db="EMBL/GenBank/DDBJ databases">
        <title>Genome-wide signatures of adaptation to extreme environments.</title>
        <authorList>
            <person name="Cho C.H."/>
            <person name="Yoon H.S."/>
        </authorList>
    </citation>
    <scope>NUCLEOTIDE SEQUENCE [LARGE SCALE GENOMIC DNA]</scope>
    <source>
        <strain evidence="1 2">108.79 E11</strain>
    </source>
</reference>
<organism evidence="1 2">
    <name type="scientific">Galdieria yellowstonensis</name>
    <dbReference type="NCBI Taxonomy" id="3028027"/>
    <lineage>
        <taxon>Eukaryota</taxon>
        <taxon>Rhodophyta</taxon>
        <taxon>Bangiophyceae</taxon>
        <taxon>Galdieriales</taxon>
        <taxon>Galdieriaceae</taxon>
        <taxon>Galdieria</taxon>
    </lineage>
</organism>
<keyword evidence="2" id="KW-1185">Reference proteome</keyword>
<dbReference type="AlphaFoldDB" id="A0AAV9IJY4"/>
<dbReference type="EMBL" id="JANCYU010000055">
    <property type="protein sequence ID" value="KAK4527757.1"/>
    <property type="molecule type" value="Genomic_DNA"/>
</dbReference>
<evidence type="ECO:0000313" key="2">
    <source>
        <dbReference type="Proteomes" id="UP001300502"/>
    </source>
</evidence>
<gene>
    <name evidence="1" type="ORF">GAYE_SCF43G5685</name>
</gene>
<protein>
    <submittedName>
        <fullName evidence="1">Uncharacterized protein</fullName>
    </submittedName>
</protein>
<proteinExistence type="predicted"/>
<name>A0AAV9IJY4_9RHOD</name>
<dbReference type="Proteomes" id="UP001300502">
    <property type="component" value="Unassembled WGS sequence"/>
</dbReference>